<accession>A0ABQ3F538</accession>
<keyword evidence="2" id="KW-1133">Transmembrane helix</keyword>
<sequence length="115" mass="12841">MTGSHPADQDPADRNPAENPVGRFGALAPAETAFTLELEAALADGPLEDEGWRIRKDGSRFWVNVVITPLFDGAWTLLGFGMVTRDLTERRAAEQALTERRRRRRRLPTSRRGPS</sequence>
<dbReference type="InterPro" id="IPR035965">
    <property type="entry name" value="PAS-like_dom_sf"/>
</dbReference>
<evidence type="ECO:0000313" key="5">
    <source>
        <dbReference type="Proteomes" id="UP000642673"/>
    </source>
</evidence>
<comment type="caution">
    <text evidence="4">The sequence shown here is derived from an EMBL/GenBank/DDBJ whole genome shotgun (WGS) entry which is preliminary data.</text>
</comment>
<evidence type="ECO:0000256" key="2">
    <source>
        <dbReference type="SAM" id="Phobius"/>
    </source>
</evidence>
<dbReference type="InterPro" id="IPR000700">
    <property type="entry name" value="PAS-assoc_C"/>
</dbReference>
<gene>
    <name evidence="4" type="ORF">GCM10010347_63230</name>
</gene>
<dbReference type="Gene3D" id="3.30.450.20">
    <property type="entry name" value="PAS domain"/>
    <property type="match status" value="1"/>
</dbReference>
<organism evidence="4 5">
    <name type="scientific">Streptomyces cirratus</name>
    <dbReference type="NCBI Taxonomy" id="68187"/>
    <lineage>
        <taxon>Bacteria</taxon>
        <taxon>Bacillati</taxon>
        <taxon>Actinomycetota</taxon>
        <taxon>Actinomycetes</taxon>
        <taxon>Kitasatosporales</taxon>
        <taxon>Streptomycetaceae</taxon>
        <taxon>Streptomyces</taxon>
    </lineage>
</organism>
<feature type="region of interest" description="Disordered" evidence="1">
    <location>
        <begin position="1"/>
        <end position="26"/>
    </location>
</feature>
<reference evidence="5" key="1">
    <citation type="journal article" date="2019" name="Int. J. Syst. Evol. Microbiol.">
        <title>The Global Catalogue of Microorganisms (GCM) 10K type strain sequencing project: providing services to taxonomists for standard genome sequencing and annotation.</title>
        <authorList>
            <consortium name="The Broad Institute Genomics Platform"/>
            <consortium name="The Broad Institute Genome Sequencing Center for Infectious Disease"/>
            <person name="Wu L."/>
            <person name="Ma J."/>
        </authorList>
    </citation>
    <scope>NUCLEOTIDE SEQUENCE [LARGE SCALE GENOMIC DNA]</scope>
    <source>
        <strain evidence="5">JCM 4738</strain>
    </source>
</reference>
<dbReference type="PROSITE" id="PS50113">
    <property type="entry name" value="PAC"/>
    <property type="match status" value="1"/>
</dbReference>
<protein>
    <recommendedName>
        <fullName evidence="3">PAC domain-containing protein</fullName>
    </recommendedName>
</protein>
<dbReference type="NCBIfam" id="TIGR00229">
    <property type="entry name" value="sensory_box"/>
    <property type="match status" value="1"/>
</dbReference>
<dbReference type="EMBL" id="BMVP01000024">
    <property type="protein sequence ID" value="GHB83705.1"/>
    <property type="molecule type" value="Genomic_DNA"/>
</dbReference>
<feature type="transmembrane region" description="Helical" evidence="2">
    <location>
        <begin position="61"/>
        <end position="83"/>
    </location>
</feature>
<dbReference type="InterPro" id="IPR000014">
    <property type="entry name" value="PAS"/>
</dbReference>
<feature type="compositionally biased region" description="Basic and acidic residues" evidence="1">
    <location>
        <begin position="7"/>
        <end position="16"/>
    </location>
</feature>
<dbReference type="RefSeq" id="WP_190187674.1">
    <property type="nucleotide sequence ID" value="NZ_BMVP01000024.1"/>
</dbReference>
<dbReference type="CDD" id="cd00130">
    <property type="entry name" value="PAS"/>
    <property type="match status" value="1"/>
</dbReference>
<proteinExistence type="predicted"/>
<keyword evidence="2" id="KW-0472">Membrane</keyword>
<feature type="region of interest" description="Disordered" evidence="1">
    <location>
        <begin position="92"/>
        <end position="115"/>
    </location>
</feature>
<keyword evidence="5" id="KW-1185">Reference proteome</keyword>
<dbReference type="SUPFAM" id="SSF55785">
    <property type="entry name" value="PYP-like sensor domain (PAS domain)"/>
    <property type="match status" value="1"/>
</dbReference>
<name>A0ABQ3F538_9ACTN</name>
<feature type="domain" description="PAC" evidence="3">
    <location>
        <begin position="47"/>
        <end position="99"/>
    </location>
</feature>
<dbReference type="Proteomes" id="UP000642673">
    <property type="component" value="Unassembled WGS sequence"/>
</dbReference>
<keyword evidence="2" id="KW-0812">Transmembrane</keyword>
<feature type="compositionally biased region" description="Basic residues" evidence="1">
    <location>
        <begin position="100"/>
        <end position="115"/>
    </location>
</feature>
<evidence type="ECO:0000256" key="1">
    <source>
        <dbReference type="SAM" id="MobiDB-lite"/>
    </source>
</evidence>
<evidence type="ECO:0000259" key="3">
    <source>
        <dbReference type="PROSITE" id="PS50113"/>
    </source>
</evidence>
<evidence type="ECO:0000313" key="4">
    <source>
        <dbReference type="EMBL" id="GHB83705.1"/>
    </source>
</evidence>